<organism evidence="6 7">
    <name type="scientific">Parvibium lacunae</name>
    <dbReference type="NCBI Taxonomy" id="1888893"/>
    <lineage>
        <taxon>Bacteria</taxon>
        <taxon>Pseudomonadati</taxon>
        <taxon>Pseudomonadota</taxon>
        <taxon>Betaproteobacteria</taxon>
        <taxon>Burkholderiales</taxon>
        <taxon>Alcaligenaceae</taxon>
        <taxon>Parvibium</taxon>
    </lineage>
</organism>
<name>A0A368L186_9BURK</name>
<keyword evidence="7" id="KW-1185">Reference proteome</keyword>
<dbReference type="Pfam" id="PF06629">
    <property type="entry name" value="MipA"/>
    <property type="match status" value="1"/>
</dbReference>
<accession>A0A368L186</accession>
<dbReference type="PANTHER" id="PTHR38776:SF1">
    <property type="entry name" value="MLTA-INTERACTING PROTEIN-RELATED"/>
    <property type="match status" value="1"/>
</dbReference>
<comment type="similarity">
    <text evidence="2">Belongs to the MipA/OmpV family.</text>
</comment>
<evidence type="ECO:0000256" key="5">
    <source>
        <dbReference type="ARBA" id="ARBA00023237"/>
    </source>
</evidence>
<comment type="caution">
    <text evidence="6">The sequence shown here is derived from an EMBL/GenBank/DDBJ whole genome shotgun (WGS) entry which is preliminary data.</text>
</comment>
<reference evidence="6 7" key="1">
    <citation type="journal article" date="2018" name="Int. J. Syst. Evol. Microbiol.">
        <title>Parvibium lacunae gen. nov., sp. nov., a new member of the family Alcaligenaceae isolated from a freshwater pond.</title>
        <authorList>
            <person name="Chen W.M."/>
            <person name="Xie P.B."/>
            <person name="Hsu M.Y."/>
            <person name="Sheu S.Y."/>
        </authorList>
    </citation>
    <scope>NUCLEOTIDE SEQUENCE [LARGE SCALE GENOMIC DNA]</scope>
    <source>
        <strain evidence="6 7">KMB9</strain>
    </source>
</reference>
<sequence length="340" mass="36799">MWAVKRNPMRHLFITIVGLAGTHTQCALAQAEPGLQLSPSLTLSREQTATQANPAAPVARPLLVTATPGTVPISAPVPAQPKATPPVPKWELGLGAGALSFPHYRGADQQQTTLLPIPYIVYRGDKIRADRGGIRGHVVDTGTWDLDLSLAAGLPVNSDKNEARRGMPGLKTTLELGPQLVLNVMGRPRDNNYLSVRLPVRKVFALSSEQFTDPGWAITPNVNLNLRNSVLPKWNVGLNAGLFFGDSANHRYYYGVAPQYAAPNRPAYEAKAGFGGTQLTASLSRRIDRWWIGGFARMSSVAGAVFADSPLVKQQTNYYLGVGVSYIFAQSQESGVRFDE</sequence>
<dbReference type="EMBL" id="QPGB01000005">
    <property type="protein sequence ID" value="RCS56859.1"/>
    <property type="molecule type" value="Genomic_DNA"/>
</dbReference>
<keyword evidence="5" id="KW-0998">Cell outer membrane</keyword>
<comment type="subcellular location">
    <subcellularLocation>
        <location evidence="1">Cell outer membrane</location>
    </subcellularLocation>
</comment>
<dbReference type="AlphaFoldDB" id="A0A368L186"/>
<evidence type="ECO:0000256" key="4">
    <source>
        <dbReference type="ARBA" id="ARBA00023136"/>
    </source>
</evidence>
<evidence type="ECO:0000256" key="2">
    <source>
        <dbReference type="ARBA" id="ARBA00005722"/>
    </source>
</evidence>
<evidence type="ECO:0000256" key="1">
    <source>
        <dbReference type="ARBA" id="ARBA00004442"/>
    </source>
</evidence>
<protein>
    <submittedName>
        <fullName evidence="6">MipA/OmpV family protein</fullName>
    </submittedName>
</protein>
<evidence type="ECO:0000313" key="6">
    <source>
        <dbReference type="EMBL" id="RCS56859.1"/>
    </source>
</evidence>
<dbReference type="PANTHER" id="PTHR38776">
    <property type="entry name" value="MLTA-INTERACTING PROTEIN-RELATED"/>
    <property type="match status" value="1"/>
</dbReference>
<dbReference type="InterPro" id="IPR010583">
    <property type="entry name" value="MipA"/>
</dbReference>
<evidence type="ECO:0000313" key="7">
    <source>
        <dbReference type="Proteomes" id="UP000252357"/>
    </source>
</evidence>
<gene>
    <name evidence="6" type="ORF">DU000_11000</name>
</gene>
<keyword evidence="3" id="KW-0732">Signal</keyword>
<keyword evidence="4" id="KW-0472">Membrane</keyword>
<proteinExistence type="inferred from homology"/>
<evidence type="ECO:0000256" key="3">
    <source>
        <dbReference type="ARBA" id="ARBA00022729"/>
    </source>
</evidence>
<dbReference type="GO" id="GO:0009279">
    <property type="term" value="C:cell outer membrane"/>
    <property type="evidence" value="ECO:0007669"/>
    <property type="project" value="UniProtKB-SubCell"/>
</dbReference>
<dbReference type="Proteomes" id="UP000252357">
    <property type="component" value="Unassembled WGS sequence"/>
</dbReference>